<dbReference type="PANTHER" id="PTHR30579">
    <property type="entry name" value="TRANSCRIPTIONAL REGULATOR"/>
    <property type="match status" value="1"/>
</dbReference>
<dbReference type="InterPro" id="IPR000847">
    <property type="entry name" value="LysR_HTH_N"/>
</dbReference>
<gene>
    <name evidence="6" type="ORF">SAMN05192548_103922</name>
</gene>
<dbReference type="Gene3D" id="1.10.10.10">
    <property type="entry name" value="Winged helix-like DNA-binding domain superfamily/Winged helix DNA-binding domain"/>
    <property type="match status" value="1"/>
</dbReference>
<dbReference type="PROSITE" id="PS50931">
    <property type="entry name" value="HTH_LYSR"/>
    <property type="match status" value="1"/>
</dbReference>
<evidence type="ECO:0000256" key="3">
    <source>
        <dbReference type="ARBA" id="ARBA00023125"/>
    </source>
</evidence>
<dbReference type="InterPro" id="IPR050176">
    <property type="entry name" value="LTTR"/>
</dbReference>
<dbReference type="OrthoDB" id="6555293at2"/>
<proteinExistence type="inferred from homology"/>
<keyword evidence="3" id="KW-0238">DNA-binding</keyword>
<organism evidence="6 7">
    <name type="scientific">Paraburkholderia terricola</name>
    <dbReference type="NCBI Taxonomy" id="169427"/>
    <lineage>
        <taxon>Bacteria</taxon>
        <taxon>Pseudomonadati</taxon>
        <taxon>Pseudomonadota</taxon>
        <taxon>Betaproteobacteria</taxon>
        <taxon>Burkholderiales</taxon>
        <taxon>Burkholderiaceae</taxon>
        <taxon>Paraburkholderia</taxon>
    </lineage>
</organism>
<sequence length="283" mass="29978">MFDTVLLRSFVTVVQEGGFTRAANRLHLTQSAISAHLRRLEEQAGKSLLFRTTRSVTLTSDGELLMGYARAILALNQDALTQLTRVSPRGPMRIGLSEDIVSAALMQALQRFAASRPGLTVDVRVGIPAHLLQIMDEGELDLVIGGRCHDARPGRLLWREPLVWAFAEGAALDPALPVPLALFPEPCPYREAALTALAQAGVSCRIAMVCPSSAGLRAAALAGFAVMPAVRGQLGGGLQTLAGEPRLPALPKVEFTVFAAPHAAPATVDEICNAVLPTPGDPN</sequence>
<protein>
    <submittedName>
        <fullName evidence="6">Transcriptional regulator, LysR family</fullName>
    </submittedName>
</protein>
<dbReference type="Pfam" id="PF00126">
    <property type="entry name" value="HTH_1"/>
    <property type="match status" value="1"/>
</dbReference>
<dbReference type="RefSeq" id="WP_073431549.1">
    <property type="nucleotide sequence ID" value="NZ_CADFGY010000008.1"/>
</dbReference>
<dbReference type="PANTHER" id="PTHR30579:SF7">
    <property type="entry name" value="HTH-TYPE TRANSCRIPTIONAL REGULATOR LRHA-RELATED"/>
    <property type="match status" value="1"/>
</dbReference>
<dbReference type="FunFam" id="1.10.10.10:FF:000001">
    <property type="entry name" value="LysR family transcriptional regulator"/>
    <property type="match status" value="1"/>
</dbReference>
<evidence type="ECO:0000259" key="5">
    <source>
        <dbReference type="PROSITE" id="PS50931"/>
    </source>
</evidence>
<dbReference type="Pfam" id="PF03466">
    <property type="entry name" value="LysR_substrate"/>
    <property type="match status" value="1"/>
</dbReference>
<keyword evidence="2" id="KW-0805">Transcription regulation</keyword>
<name>A0A1M6VHC6_9BURK</name>
<dbReference type="InterPro" id="IPR005119">
    <property type="entry name" value="LysR_subst-bd"/>
</dbReference>
<comment type="similarity">
    <text evidence="1">Belongs to the LysR transcriptional regulatory family.</text>
</comment>
<evidence type="ECO:0000313" key="6">
    <source>
        <dbReference type="EMBL" id="SHK80878.1"/>
    </source>
</evidence>
<accession>A0A1M6VHC6</accession>
<feature type="domain" description="HTH lysR-type" evidence="5">
    <location>
        <begin position="2"/>
        <end position="59"/>
    </location>
</feature>
<dbReference type="Gene3D" id="3.40.190.10">
    <property type="entry name" value="Periplasmic binding protein-like II"/>
    <property type="match status" value="2"/>
</dbReference>
<dbReference type="EMBL" id="FRAB01000039">
    <property type="protein sequence ID" value="SHK80878.1"/>
    <property type="molecule type" value="Genomic_DNA"/>
</dbReference>
<dbReference type="STRING" id="169427.SAMN05192548_103922"/>
<keyword evidence="4" id="KW-0804">Transcription</keyword>
<dbReference type="AlphaFoldDB" id="A0A1M6VHC6"/>
<dbReference type="InterPro" id="IPR036388">
    <property type="entry name" value="WH-like_DNA-bd_sf"/>
</dbReference>
<evidence type="ECO:0000256" key="1">
    <source>
        <dbReference type="ARBA" id="ARBA00009437"/>
    </source>
</evidence>
<dbReference type="GO" id="GO:0003677">
    <property type="term" value="F:DNA binding"/>
    <property type="evidence" value="ECO:0007669"/>
    <property type="project" value="UniProtKB-KW"/>
</dbReference>
<dbReference type="KEGG" id="pts:CUJ90_22110"/>
<evidence type="ECO:0000313" key="7">
    <source>
        <dbReference type="Proteomes" id="UP000184395"/>
    </source>
</evidence>
<dbReference type="GeneID" id="301980828"/>
<dbReference type="SUPFAM" id="SSF53850">
    <property type="entry name" value="Periplasmic binding protein-like II"/>
    <property type="match status" value="1"/>
</dbReference>
<dbReference type="SUPFAM" id="SSF46785">
    <property type="entry name" value="Winged helix' DNA-binding domain"/>
    <property type="match status" value="1"/>
</dbReference>
<reference evidence="6 7" key="1">
    <citation type="submission" date="2016-11" db="EMBL/GenBank/DDBJ databases">
        <authorList>
            <person name="Jaros S."/>
            <person name="Januszkiewicz K."/>
            <person name="Wedrychowicz H."/>
        </authorList>
    </citation>
    <scope>NUCLEOTIDE SEQUENCE [LARGE SCALE GENOMIC DNA]</scope>
    <source>
        <strain evidence="6 7">LMG 20594</strain>
    </source>
</reference>
<dbReference type="PRINTS" id="PR00039">
    <property type="entry name" value="HTHLYSR"/>
</dbReference>
<dbReference type="InterPro" id="IPR036390">
    <property type="entry name" value="WH_DNA-bd_sf"/>
</dbReference>
<dbReference type="GO" id="GO:0003700">
    <property type="term" value="F:DNA-binding transcription factor activity"/>
    <property type="evidence" value="ECO:0007669"/>
    <property type="project" value="InterPro"/>
</dbReference>
<dbReference type="Proteomes" id="UP000184395">
    <property type="component" value="Unassembled WGS sequence"/>
</dbReference>
<evidence type="ECO:0000256" key="2">
    <source>
        <dbReference type="ARBA" id="ARBA00023015"/>
    </source>
</evidence>
<evidence type="ECO:0000256" key="4">
    <source>
        <dbReference type="ARBA" id="ARBA00023163"/>
    </source>
</evidence>